<dbReference type="PROSITE" id="PS01162">
    <property type="entry name" value="QOR_ZETA_CRYSTAL"/>
    <property type="match status" value="1"/>
</dbReference>
<dbReference type="SUPFAM" id="SSF50129">
    <property type="entry name" value="GroES-like"/>
    <property type="match status" value="1"/>
</dbReference>
<dbReference type="InterPro" id="IPR036291">
    <property type="entry name" value="NAD(P)-bd_dom_sf"/>
</dbReference>
<dbReference type="OrthoDB" id="4190732at2"/>
<dbReference type="AlphaFoldDB" id="A0A1Q8CSZ6"/>
<dbReference type="Pfam" id="PF00107">
    <property type="entry name" value="ADH_zinc_N"/>
    <property type="match status" value="1"/>
</dbReference>
<feature type="domain" description="Enoyl reductase (ER)" evidence="1">
    <location>
        <begin position="10"/>
        <end position="315"/>
    </location>
</feature>
<dbReference type="InterPro" id="IPR002364">
    <property type="entry name" value="Quin_OxRdtase/zeta-crystal_CS"/>
</dbReference>
<dbReference type="EMBL" id="MSIE01000016">
    <property type="protein sequence ID" value="OLF17460.1"/>
    <property type="molecule type" value="Genomic_DNA"/>
</dbReference>
<reference evidence="2 3" key="1">
    <citation type="submission" date="2016-12" db="EMBL/GenBank/DDBJ databases">
        <title>The draft genome sequence of Actinophytocola sp. 11-183.</title>
        <authorList>
            <person name="Wang W."/>
            <person name="Yuan L."/>
        </authorList>
    </citation>
    <scope>NUCLEOTIDE SEQUENCE [LARGE SCALE GENOMIC DNA]</scope>
    <source>
        <strain evidence="2 3">11-183</strain>
    </source>
</reference>
<dbReference type="Proteomes" id="UP000185596">
    <property type="component" value="Unassembled WGS sequence"/>
</dbReference>
<dbReference type="SUPFAM" id="SSF51735">
    <property type="entry name" value="NAD(P)-binding Rossmann-fold domains"/>
    <property type="match status" value="1"/>
</dbReference>
<dbReference type="InterPro" id="IPR011032">
    <property type="entry name" value="GroES-like_sf"/>
</dbReference>
<keyword evidence="3" id="KW-1185">Reference proteome</keyword>
<dbReference type="PANTHER" id="PTHR43677:SF4">
    <property type="entry name" value="QUINONE OXIDOREDUCTASE-LIKE PROTEIN 2"/>
    <property type="match status" value="1"/>
</dbReference>
<evidence type="ECO:0000313" key="3">
    <source>
        <dbReference type="Proteomes" id="UP000185596"/>
    </source>
</evidence>
<dbReference type="InterPro" id="IPR013149">
    <property type="entry name" value="ADH-like_C"/>
</dbReference>
<accession>A0A1Q8CSZ6</accession>
<dbReference type="PANTHER" id="PTHR43677">
    <property type="entry name" value="SHORT-CHAIN DEHYDROGENASE/REDUCTASE"/>
    <property type="match status" value="1"/>
</dbReference>
<dbReference type="GO" id="GO:0016491">
    <property type="term" value="F:oxidoreductase activity"/>
    <property type="evidence" value="ECO:0007669"/>
    <property type="project" value="InterPro"/>
</dbReference>
<dbReference type="RefSeq" id="WP_075125511.1">
    <property type="nucleotide sequence ID" value="NZ_MSIE01000016.1"/>
</dbReference>
<dbReference type="CDD" id="cd08241">
    <property type="entry name" value="QOR1"/>
    <property type="match status" value="1"/>
</dbReference>
<comment type="caution">
    <text evidence="2">The sequence shown here is derived from an EMBL/GenBank/DDBJ whole genome shotgun (WGS) entry which is preliminary data.</text>
</comment>
<organism evidence="2 3">
    <name type="scientific">Actinophytocola xanthii</name>
    <dbReference type="NCBI Taxonomy" id="1912961"/>
    <lineage>
        <taxon>Bacteria</taxon>
        <taxon>Bacillati</taxon>
        <taxon>Actinomycetota</taxon>
        <taxon>Actinomycetes</taxon>
        <taxon>Pseudonocardiales</taxon>
        <taxon>Pseudonocardiaceae</taxon>
    </lineage>
</organism>
<gene>
    <name evidence="2" type="ORF">BU204_10960</name>
</gene>
<evidence type="ECO:0000313" key="2">
    <source>
        <dbReference type="EMBL" id="OLF17460.1"/>
    </source>
</evidence>
<dbReference type="Gene3D" id="3.40.50.720">
    <property type="entry name" value="NAD(P)-binding Rossmann-like Domain"/>
    <property type="match status" value="1"/>
</dbReference>
<dbReference type="STRING" id="1912961.BU204_10960"/>
<dbReference type="Gene3D" id="3.90.180.10">
    <property type="entry name" value="Medium-chain alcohol dehydrogenases, catalytic domain"/>
    <property type="match status" value="1"/>
</dbReference>
<dbReference type="InterPro" id="IPR020843">
    <property type="entry name" value="ER"/>
</dbReference>
<sequence>MRAWRVHELGEPDDVLTLEDGVPEPEPAPDEVAVEVDAAALNFSDVLLCRGRYREKPPLPFVPGFEVAGRVAGTDRRVAGLCRFPAGGLAERTVLAAPLPVPDTMSATTAAAMLVTYLTSHLALHRRAGLRAGETVLVHAGAGGVGSAAIQLAKAAGARVVATAGGPEKVALCRHLGADVAIDYRTEDFVAPVKDLTGGRGADVVVDPVGGETFDRSRRAVAFEGRIVVAGFGGGKPAELPTNHALVKNYTVLGLNLGLYRTRAPWVLTEAHAALAELYARGAVAPLVSEVLAMDEVPDGLRRLHARGTVGKLVVSVTS</sequence>
<dbReference type="InterPro" id="IPR051397">
    <property type="entry name" value="Zn-ADH-like_protein"/>
</dbReference>
<dbReference type="Pfam" id="PF08240">
    <property type="entry name" value="ADH_N"/>
    <property type="match status" value="1"/>
</dbReference>
<name>A0A1Q8CSZ6_9PSEU</name>
<dbReference type="SMART" id="SM00829">
    <property type="entry name" value="PKS_ER"/>
    <property type="match status" value="1"/>
</dbReference>
<dbReference type="InterPro" id="IPR013154">
    <property type="entry name" value="ADH-like_N"/>
</dbReference>
<proteinExistence type="predicted"/>
<dbReference type="GO" id="GO:0008270">
    <property type="term" value="F:zinc ion binding"/>
    <property type="evidence" value="ECO:0007669"/>
    <property type="project" value="InterPro"/>
</dbReference>
<protein>
    <submittedName>
        <fullName evidence="2">Alcohol dehydrogenase</fullName>
    </submittedName>
</protein>
<evidence type="ECO:0000259" key="1">
    <source>
        <dbReference type="SMART" id="SM00829"/>
    </source>
</evidence>